<reference evidence="1 2" key="1">
    <citation type="submission" date="2019-02" db="EMBL/GenBank/DDBJ databases">
        <title>Deep-cultivation of Planctomycetes and their phenomic and genomic characterization uncovers novel biology.</title>
        <authorList>
            <person name="Wiegand S."/>
            <person name="Jogler M."/>
            <person name="Boedeker C."/>
            <person name="Pinto D."/>
            <person name="Vollmers J."/>
            <person name="Rivas-Marin E."/>
            <person name="Kohn T."/>
            <person name="Peeters S.H."/>
            <person name="Heuer A."/>
            <person name="Rast P."/>
            <person name="Oberbeckmann S."/>
            <person name="Bunk B."/>
            <person name="Jeske O."/>
            <person name="Meyerdierks A."/>
            <person name="Storesund J.E."/>
            <person name="Kallscheuer N."/>
            <person name="Luecker S."/>
            <person name="Lage O.M."/>
            <person name="Pohl T."/>
            <person name="Merkel B.J."/>
            <person name="Hornburger P."/>
            <person name="Mueller R.-W."/>
            <person name="Bruemmer F."/>
            <person name="Labrenz M."/>
            <person name="Spormann A.M."/>
            <person name="Op den Camp H."/>
            <person name="Overmann J."/>
            <person name="Amann R."/>
            <person name="Jetten M.S.M."/>
            <person name="Mascher T."/>
            <person name="Medema M.H."/>
            <person name="Devos D.P."/>
            <person name="Kaster A.-K."/>
            <person name="Ovreas L."/>
            <person name="Rohde M."/>
            <person name="Galperin M.Y."/>
            <person name="Jogler C."/>
        </authorList>
    </citation>
    <scope>NUCLEOTIDE SEQUENCE [LARGE SCALE GENOMIC DNA]</scope>
    <source>
        <strain evidence="1 2">HG66A1</strain>
    </source>
</reference>
<dbReference type="RefSeq" id="WP_145180909.1">
    <property type="nucleotide sequence ID" value="NZ_CP036266.1"/>
</dbReference>
<accession>A0A517PI01</accession>
<protein>
    <submittedName>
        <fullName evidence="1">Uncharacterized protein</fullName>
    </submittedName>
</protein>
<evidence type="ECO:0000313" key="1">
    <source>
        <dbReference type="EMBL" id="QDT19000.1"/>
    </source>
</evidence>
<dbReference type="EMBL" id="CP036266">
    <property type="protein sequence ID" value="QDT19000.1"/>
    <property type="molecule type" value="Genomic_DNA"/>
</dbReference>
<keyword evidence="2" id="KW-1185">Reference proteome</keyword>
<sequence length="139" mass="16271">MRASYFITDCDVTLELIFESVKAVPDRFDIHFDDKIIALEVIKPYGQYEFLKIEEETRAALLEEWYEENEIFELLFNNPLIPGKTRAFYLTFSQLIPASKLLKYVTQSLIANPSVKFVIYDCMNQPVQPTEFLESLLED</sequence>
<name>A0A517PI01_9PLAN</name>
<evidence type="ECO:0000313" key="2">
    <source>
        <dbReference type="Proteomes" id="UP000320421"/>
    </source>
</evidence>
<dbReference type="Proteomes" id="UP000320421">
    <property type="component" value="Chromosome"/>
</dbReference>
<dbReference type="AlphaFoldDB" id="A0A517PI01"/>
<proteinExistence type="predicted"/>
<gene>
    <name evidence="1" type="ORF">HG66A1_07630</name>
</gene>
<organism evidence="1 2">
    <name type="scientific">Gimesia chilikensis</name>
    <dbReference type="NCBI Taxonomy" id="2605989"/>
    <lineage>
        <taxon>Bacteria</taxon>
        <taxon>Pseudomonadati</taxon>
        <taxon>Planctomycetota</taxon>
        <taxon>Planctomycetia</taxon>
        <taxon>Planctomycetales</taxon>
        <taxon>Planctomycetaceae</taxon>
        <taxon>Gimesia</taxon>
    </lineage>
</organism>